<dbReference type="InterPro" id="IPR002153">
    <property type="entry name" value="TRPC_channel"/>
</dbReference>
<feature type="compositionally biased region" description="Basic and acidic residues" evidence="4">
    <location>
        <begin position="69"/>
        <end position="78"/>
    </location>
</feature>
<keyword evidence="3" id="KW-0407">Ion channel</keyword>
<evidence type="ECO:0000313" key="6">
    <source>
        <dbReference type="Proteomes" id="UP000326759"/>
    </source>
</evidence>
<keyword evidence="6" id="KW-1185">Reference proteome</keyword>
<dbReference type="GO" id="GO:0034703">
    <property type="term" value="C:cation channel complex"/>
    <property type="evidence" value="ECO:0007669"/>
    <property type="project" value="TreeGrafter"/>
</dbReference>
<accession>A0A5N5T5I8</accession>
<feature type="non-terminal residue" evidence="5">
    <location>
        <position position="1"/>
    </location>
</feature>
<evidence type="ECO:0000256" key="2">
    <source>
        <dbReference type="ARBA" id="ARBA00023065"/>
    </source>
</evidence>
<comment type="caution">
    <text evidence="5">The sequence shown here is derived from an EMBL/GenBank/DDBJ whole genome shotgun (WGS) entry which is preliminary data.</text>
</comment>
<dbReference type="GO" id="GO:0015279">
    <property type="term" value="F:store-operated calcium channel activity"/>
    <property type="evidence" value="ECO:0007669"/>
    <property type="project" value="TreeGrafter"/>
</dbReference>
<feature type="region of interest" description="Disordered" evidence="4">
    <location>
        <begin position="60"/>
        <end position="84"/>
    </location>
</feature>
<dbReference type="Proteomes" id="UP000326759">
    <property type="component" value="Unassembled WGS sequence"/>
</dbReference>
<dbReference type="PANTHER" id="PTHR10117:SF54">
    <property type="entry name" value="TRANSIENT RECEPTOR POTENTIAL-GAMMA PROTEIN"/>
    <property type="match status" value="1"/>
</dbReference>
<name>A0A5N5T5I8_9CRUS</name>
<dbReference type="GO" id="GO:0070679">
    <property type="term" value="F:inositol 1,4,5 trisphosphate binding"/>
    <property type="evidence" value="ECO:0007669"/>
    <property type="project" value="TreeGrafter"/>
</dbReference>
<evidence type="ECO:0000256" key="3">
    <source>
        <dbReference type="ARBA" id="ARBA00023303"/>
    </source>
</evidence>
<evidence type="ECO:0000313" key="5">
    <source>
        <dbReference type="EMBL" id="KAB7501883.1"/>
    </source>
</evidence>
<sequence length="84" mass="10396">ERADIEWKFARSKLWISFFEEGQTVPPPFNIIITPKSIYYLCRWFYRKFCGRTKKAKKEHMRTIRRKERQASERESRYQRCSTV</sequence>
<keyword evidence="5" id="KW-0675">Receptor</keyword>
<keyword evidence="1" id="KW-0813">Transport</keyword>
<dbReference type="GO" id="GO:0051480">
    <property type="term" value="P:regulation of cytosolic calcium ion concentration"/>
    <property type="evidence" value="ECO:0007669"/>
    <property type="project" value="TreeGrafter"/>
</dbReference>
<dbReference type="GO" id="GO:0005886">
    <property type="term" value="C:plasma membrane"/>
    <property type="evidence" value="ECO:0007669"/>
    <property type="project" value="TreeGrafter"/>
</dbReference>
<dbReference type="OrthoDB" id="2373987at2759"/>
<dbReference type="EMBL" id="SEYY01009160">
    <property type="protein sequence ID" value="KAB7501883.1"/>
    <property type="molecule type" value="Genomic_DNA"/>
</dbReference>
<dbReference type="AlphaFoldDB" id="A0A5N5T5I8"/>
<protein>
    <submittedName>
        <fullName evidence="5">Short transient receptor potential channel 1</fullName>
    </submittedName>
</protein>
<evidence type="ECO:0000256" key="1">
    <source>
        <dbReference type="ARBA" id="ARBA00022448"/>
    </source>
</evidence>
<evidence type="ECO:0000256" key="4">
    <source>
        <dbReference type="SAM" id="MobiDB-lite"/>
    </source>
</evidence>
<reference evidence="5 6" key="1">
    <citation type="journal article" date="2019" name="PLoS Biol.">
        <title>Sex chromosomes control vertical transmission of feminizing Wolbachia symbionts in an isopod.</title>
        <authorList>
            <person name="Becking T."/>
            <person name="Chebbi M.A."/>
            <person name="Giraud I."/>
            <person name="Moumen B."/>
            <person name="Laverre T."/>
            <person name="Caubet Y."/>
            <person name="Peccoud J."/>
            <person name="Gilbert C."/>
            <person name="Cordaux R."/>
        </authorList>
    </citation>
    <scope>NUCLEOTIDE SEQUENCE [LARGE SCALE GENOMIC DNA]</scope>
    <source>
        <strain evidence="5">ANa2</strain>
        <tissue evidence="5">Whole body excluding digestive tract and cuticle</tissue>
    </source>
</reference>
<proteinExistence type="predicted"/>
<dbReference type="PANTHER" id="PTHR10117">
    <property type="entry name" value="TRANSIENT RECEPTOR POTENTIAL CHANNEL"/>
    <property type="match status" value="1"/>
</dbReference>
<gene>
    <name evidence="5" type="primary">Trpc1</name>
    <name evidence="5" type="ORF">Anas_11265</name>
</gene>
<organism evidence="5 6">
    <name type="scientific">Armadillidium nasatum</name>
    <dbReference type="NCBI Taxonomy" id="96803"/>
    <lineage>
        <taxon>Eukaryota</taxon>
        <taxon>Metazoa</taxon>
        <taxon>Ecdysozoa</taxon>
        <taxon>Arthropoda</taxon>
        <taxon>Crustacea</taxon>
        <taxon>Multicrustacea</taxon>
        <taxon>Malacostraca</taxon>
        <taxon>Eumalacostraca</taxon>
        <taxon>Peracarida</taxon>
        <taxon>Isopoda</taxon>
        <taxon>Oniscidea</taxon>
        <taxon>Crinocheta</taxon>
        <taxon>Armadillidiidae</taxon>
        <taxon>Armadillidium</taxon>
    </lineage>
</organism>
<keyword evidence="2" id="KW-0406">Ion transport</keyword>